<reference evidence="1" key="1">
    <citation type="submission" date="2021-03" db="EMBL/GenBank/DDBJ databases">
        <authorList>
            <consortium name="DOE Joint Genome Institute"/>
            <person name="Ahrendt S."/>
            <person name="Looney B.P."/>
            <person name="Miyauchi S."/>
            <person name="Morin E."/>
            <person name="Drula E."/>
            <person name="Courty P.E."/>
            <person name="Chicoki N."/>
            <person name="Fauchery L."/>
            <person name="Kohler A."/>
            <person name="Kuo A."/>
            <person name="Labutti K."/>
            <person name="Pangilinan J."/>
            <person name="Lipzen A."/>
            <person name="Riley R."/>
            <person name="Andreopoulos W."/>
            <person name="He G."/>
            <person name="Johnson J."/>
            <person name="Barry K.W."/>
            <person name="Grigoriev I.V."/>
            <person name="Nagy L."/>
            <person name="Hibbett D."/>
            <person name="Henrissat B."/>
            <person name="Matheny P.B."/>
            <person name="Labbe J."/>
            <person name="Martin F."/>
        </authorList>
    </citation>
    <scope>NUCLEOTIDE SEQUENCE</scope>
    <source>
        <strain evidence="1">HHB10654</strain>
    </source>
</reference>
<dbReference type="Proteomes" id="UP000814140">
    <property type="component" value="Unassembled WGS sequence"/>
</dbReference>
<evidence type="ECO:0000313" key="1">
    <source>
        <dbReference type="EMBL" id="KAI0055100.1"/>
    </source>
</evidence>
<organism evidence="1 2">
    <name type="scientific">Artomyces pyxidatus</name>
    <dbReference type="NCBI Taxonomy" id="48021"/>
    <lineage>
        <taxon>Eukaryota</taxon>
        <taxon>Fungi</taxon>
        <taxon>Dikarya</taxon>
        <taxon>Basidiomycota</taxon>
        <taxon>Agaricomycotina</taxon>
        <taxon>Agaricomycetes</taxon>
        <taxon>Russulales</taxon>
        <taxon>Auriscalpiaceae</taxon>
        <taxon>Artomyces</taxon>
    </lineage>
</organism>
<gene>
    <name evidence="1" type="ORF">BV25DRAFT_1833409</name>
</gene>
<dbReference type="EMBL" id="MU277311">
    <property type="protein sequence ID" value="KAI0055100.1"/>
    <property type="molecule type" value="Genomic_DNA"/>
</dbReference>
<reference evidence="1" key="2">
    <citation type="journal article" date="2022" name="New Phytol.">
        <title>Evolutionary transition to the ectomycorrhizal habit in the genomes of a hyperdiverse lineage of mushroom-forming fungi.</title>
        <authorList>
            <person name="Looney B."/>
            <person name="Miyauchi S."/>
            <person name="Morin E."/>
            <person name="Drula E."/>
            <person name="Courty P.E."/>
            <person name="Kohler A."/>
            <person name="Kuo A."/>
            <person name="LaButti K."/>
            <person name="Pangilinan J."/>
            <person name="Lipzen A."/>
            <person name="Riley R."/>
            <person name="Andreopoulos W."/>
            <person name="He G."/>
            <person name="Johnson J."/>
            <person name="Nolan M."/>
            <person name="Tritt A."/>
            <person name="Barry K.W."/>
            <person name="Grigoriev I.V."/>
            <person name="Nagy L.G."/>
            <person name="Hibbett D."/>
            <person name="Henrissat B."/>
            <person name="Matheny P.B."/>
            <person name="Labbe J."/>
            <person name="Martin F.M."/>
        </authorList>
    </citation>
    <scope>NUCLEOTIDE SEQUENCE</scope>
    <source>
        <strain evidence="1">HHB10654</strain>
    </source>
</reference>
<keyword evidence="2" id="KW-1185">Reference proteome</keyword>
<name>A0ACB8SF66_9AGAM</name>
<comment type="caution">
    <text evidence="1">The sequence shown here is derived from an EMBL/GenBank/DDBJ whole genome shotgun (WGS) entry which is preliminary data.</text>
</comment>
<accession>A0ACB8SF66</accession>
<protein>
    <submittedName>
        <fullName evidence="1">Uncharacterized protein</fullName>
    </submittedName>
</protein>
<proteinExistence type="predicted"/>
<evidence type="ECO:0000313" key="2">
    <source>
        <dbReference type="Proteomes" id="UP000814140"/>
    </source>
</evidence>
<sequence length="190" mass="21759">MILQSLRLARRISRGGRRSDGVGGYDAVASEMHPPNRVITRVYPSSARRPKTTKLAIYFDLQRMGKFKQKRGTELRLGSDTQNTSECMRERGGTQLEREDRPLRAPRAVPELHTQHTGAPEWSGRQNKAESRRRAAARYMQERPVGRFVAEQLRGRENIRRTVTAGSTSTAALRTTVRRLPDNPFFRDER</sequence>